<gene>
    <name evidence="2" type="ORF">NDU88_005564</name>
</gene>
<dbReference type="Proteomes" id="UP001066276">
    <property type="component" value="Chromosome 1_1"/>
</dbReference>
<reference evidence="2" key="1">
    <citation type="journal article" date="2022" name="bioRxiv">
        <title>Sequencing and chromosome-scale assembly of the giantPleurodeles waltlgenome.</title>
        <authorList>
            <person name="Brown T."/>
            <person name="Elewa A."/>
            <person name="Iarovenko S."/>
            <person name="Subramanian E."/>
            <person name="Araus A.J."/>
            <person name="Petzold A."/>
            <person name="Susuki M."/>
            <person name="Suzuki K.-i.T."/>
            <person name="Hayashi T."/>
            <person name="Toyoda A."/>
            <person name="Oliveira C."/>
            <person name="Osipova E."/>
            <person name="Leigh N.D."/>
            <person name="Simon A."/>
            <person name="Yun M.H."/>
        </authorList>
    </citation>
    <scope>NUCLEOTIDE SEQUENCE</scope>
    <source>
        <strain evidence="2">20211129_DDA</strain>
        <tissue evidence="2">Liver</tissue>
    </source>
</reference>
<dbReference type="EMBL" id="JANPWB010000001">
    <property type="protein sequence ID" value="KAJ1217977.1"/>
    <property type="molecule type" value="Genomic_DNA"/>
</dbReference>
<sequence>MIKELRSLGELDSALKSAGKKLVFVNYSSPKCGLCKGTDRLIQGLAEERPHIVFLKINTEEVKECIDAFGITGLPAFQYYRGPIKLYEFAGANKDHILEKLCEFDVDF</sequence>
<evidence type="ECO:0000313" key="2">
    <source>
        <dbReference type="EMBL" id="KAJ1217977.1"/>
    </source>
</evidence>
<dbReference type="CDD" id="cd02947">
    <property type="entry name" value="TRX_family"/>
    <property type="match status" value="1"/>
</dbReference>
<dbReference type="InterPro" id="IPR013766">
    <property type="entry name" value="Thioredoxin_domain"/>
</dbReference>
<keyword evidence="3" id="KW-1185">Reference proteome</keyword>
<name>A0AAV7WY85_PLEWA</name>
<protein>
    <recommendedName>
        <fullName evidence="1">Thioredoxin domain-containing protein</fullName>
    </recommendedName>
</protein>
<dbReference type="PANTHER" id="PTHR10438">
    <property type="entry name" value="THIOREDOXIN"/>
    <property type="match status" value="1"/>
</dbReference>
<proteinExistence type="predicted"/>
<comment type="caution">
    <text evidence="2">The sequence shown here is derived from an EMBL/GenBank/DDBJ whole genome shotgun (WGS) entry which is preliminary data.</text>
</comment>
<evidence type="ECO:0000313" key="3">
    <source>
        <dbReference type="Proteomes" id="UP001066276"/>
    </source>
</evidence>
<evidence type="ECO:0000259" key="1">
    <source>
        <dbReference type="Pfam" id="PF00085"/>
    </source>
</evidence>
<accession>A0AAV7WY85</accession>
<dbReference type="PANTHER" id="PTHR10438:SF463">
    <property type="entry name" value="THIOREDOXIN"/>
    <property type="match status" value="1"/>
</dbReference>
<dbReference type="SUPFAM" id="SSF52833">
    <property type="entry name" value="Thioredoxin-like"/>
    <property type="match status" value="1"/>
</dbReference>
<organism evidence="2 3">
    <name type="scientific">Pleurodeles waltl</name>
    <name type="common">Iberian ribbed newt</name>
    <dbReference type="NCBI Taxonomy" id="8319"/>
    <lineage>
        <taxon>Eukaryota</taxon>
        <taxon>Metazoa</taxon>
        <taxon>Chordata</taxon>
        <taxon>Craniata</taxon>
        <taxon>Vertebrata</taxon>
        <taxon>Euteleostomi</taxon>
        <taxon>Amphibia</taxon>
        <taxon>Batrachia</taxon>
        <taxon>Caudata</taxon>
        <taxon>Salamandroidea</taxon>
        <taxon>Salamandridae</taxon>
        <taxon>Pleurodelinae</taxon>
        <taxon>Pleurodeles</taxon>
    </lineage>
</organism>
<dbReference type="InterPro" id="IPR036249">
    <property type="entry name" value="Thioredoxin-like_sf"/>
</dbReference>
<dbReference type="Gene3D" id="3.40.30.10">
    <property type="entry name" value="Glutaredoxin"/>
    <property type="match status" value="1"/>
</dbReference>
<dbReference type="InterPro" id="IPR050620">
    <property type="entry name" value="Thioredoxin_H-type-like"/>
</dbReference>
<feature type="domain" description="Thioredoxin" evidence="1">
    <location>
        <begin position="12"/>
        <end position="100"/>
    </location>
</feature>
<dbReference type="Pfam" id="PF00085">
    <property type="entry name" value="Thioredoxin"/>
    <property type="match status" value="1"/>
</dbReference>
<dbReference type="AlphaFoldDB" id="A0AAV7WY85"/>